<keyword evidence="1" id="KW-0479">Metal-binding</keyword>
<accession>A0A4Y9ZJW9</accession>
<protein>
    <recommendedName>
        <fullName evidence="4">C2 domain-containing protein</fullName>
    </recommendedName>
</protein>
<keyword evidence="6" id="KW-1185">Reference proteome</keyword>
<sequence>MVAAAKKGLKLGRNALRSAARLPARVSAGRGSGRNTFTPIPGESPLVLLRVQILGCCDLLAKDRGGSSDPFVVVSVLSKRYHTPVVKRNVNPVYTAKDATFDFPIYLSLAEKLGVVELVVWDKDTFRKDYLGEVAVPLEDWFKGSAFAFDDPSNEPFSVPLVSTRTNTSASGSIRLKLGFMNPPDVNNLAEFGETYHELVKRSRPSLVSAPPTEGVGTIRSHQTGPEYEDDGLSSDE</sequence>
<dbReference type="InterPro" id="IPR000008">
    <property type="entry name" value="C2_dom"/>
</dbReference>
<dbReference type="STRING" id="135208.A0A4Y9ZJW9"/>
<evidence type="ECO:0000313" key="6">
    <source>
        <dbReference type="Proteomes" id="UP000298061"/>
    </source>
</evidence>
<organism evidence="5 6">
    <name type="scientific">Hericium alpestre</name>
    <dbReference type="NCBI Taxonomy" id="135208"/>
    <lineage>
        <taxon>Eukaryota</taxon>
        <taxon>Fungi</taxon>
        <taxon>Dikarya</taxon>
        <taxon>Basidiomycota</taxon>
        <taxon>Agaricomycotina</taxon>
        <taxon>Agaricomycetes</taxon>
        <taxon>Russulales</taxon>
        <taxon>Hericiaceae</taxon>
        <taxon>Hericium</taxon>
    </lineage>
</organism>
<evidence type="ECO:0000256" key="2">
    <source>
        <dbReference type="ARBA" id="ARBA00022837"/>
    </source>
</evidence>
<dbReference type="PANTHER" id="PTHR45911">
    <property type="entry name" value="C2 DOMAIN-CONTAINING PROTEIN"/>
    <property type="match status" value="1"/>
</dbReference>
<dbReference type="Pfam" id="PF00168">
    <property type="entry name" value="C2"/>
    <property type="match status" value="1"/>
</dbReference>
<proteinExistence type="predicted"/>
<reference evidence="5 6" key="1">
    <citation type="submission" date="2019-02" db="EMBL/GenBank/DDBJ databases">
        <title>Genome sequencing of the rare red list fungi Hericium alpestre (H. flagellum).</title>
        <authorList>
            <person name="Buettner E."/>
            <person name="Kellner H."/>
        </authorList>
    </citation>
    <scope>NUCLEOTIDE SEQUENCE [LARGE SCALE GENOMIC DNA]</scope>
    <source>
        <strain evidence="5 6">DSM 108284</strain>
    </source>
</reference>
<dbReference type="SMART" id="SM00239">
    <property type="entry name" value="C2"/>
    <property type="match status" value="1"/>
</dbReference>
<feature type="compositionally biased region" description="Acidic residues" evidence="3">
    <location>
        <begin position="227"/>
        <end position="237"/>
    </location>
</feature>
<dbReference type="GO" id="GO:0046872">
    <property type="term" value="F:metal ion binding"/>
    <property type="evidence" value="ECO:0007669"/>
    <property type="project" value="UniProtKB-KW"/>
</dbReference>
<feature type="domain" description="C2" evidence="4">
    <location>
        <begin position="29"/>
        <end position="151"/>
    </location>
</feature>
<evidence type="ECO:0000256" key="3">
    <source>
        <dbReference type="SAM" id="MobiDB-lite"/>
    </source>
</evidence>
<dbReference type="PROSITE" id="PS50004">
    <property type="entry name" value="C2"/>
    <property type="match status" value="1"/>
</dbReference>
<feature type="non-terminal residue" evidence="5">
    <location>
        <position position="237"/>
    </location>
</feature>
<gene>
    <name evidence="5" type="ORF">EWM64_g9683</name>
</gene>
<dbReference type="Proteomes" id="UP000298061">
    <property type="component" value="Unassembled WGS sequence"/>
</dbReference>
<dbReference type="InterPro" id="IPR035892">
    <property type="entry name" value="C2_domain_sf"/>
</dbReference>
<evidence type="ECO:0000256" key="1">
    <source>
        <dbReference type="ARBA" id="ARBA00022723"/>
    </source>
</evidence>
<dbReference type="SUPFAM" id="SSF49562">
    <property type="entry name" value="C2 domain (Calcium/lipid-binding domain, CaLB)"/>
    <property type="match status" value="1"/>
</dbReference>
<dbReference type="Gene3D" id="2.60.40.150">
    <property type="entry name" value="C2 domain"/>
    <property type="match status" value="1"/>
</dbReference>
<dbReference type="AlphaFoldDB" id="A0A4Y9ZJW9"/>
<keyword evidence="2" id="KW-0106">Calcium</keyword>
<dbReference type="CDD" id="cd00030">
    <property type="entry name" value="C2"/>
    <property type="match status" value="1"/>
</dbReference>
<dbReference type="EMBL" id="SFCI01002148">
    <property type="protein sequence ID" value="TFY74327.1"/>
    <property type="molecule type" value="Genomic_DNA"/>
</dbReference>
<comment type="caution">
    <text evidence="5">The sequence shown here is derived from an EMBL/GenBank/DDBJ whole genome shotgun (WGS) entry which is preliminary data.</text>
</comment>
<evidence type="ECO:0000313" key="5">
    <source>
        <dbReference type="EMBL" id="TFY74327.1"/>
    </source>
</evidence>
<name>A0A4Y9ZJW9_9AGAM</name>
<feature type="region of interest" description="Disordered" evidence="3">
    <location>
        <begin position="203"/>
        <end position="237"/>
    </location>
</feature>
<dbReference type="OrthoDB" id="67700at2759"/>
<evidence type="ECO:0000259" key="4">
    <source>
        <dbReference type="PROSITE" id="PS50004"/>
    </source>
</evidence>